<reference evidence="2 3" key="1">
    <citation type="submission" date="2009-03" db="EMBL/GenBank/DDBJ databases">
        <title>Comparison of the complete genome sequences of Rhodococcus erythropolis PR4 and Rhodococcus opacus B4.</title>
        <authorList>
            <person name="Takarada H."/>
            <person name="Sekine M."/>
            <person name="Hosoyama A."/>
            <person name="Yamada R."/>
            <person name="Fujisawa T."/>
            <person name="Omata S."/>
            <person name="Shimizu A."/>
            <person name="Tsukatani N."/>
            <person name="Tanikawa S."/>
            <person name="Fujita N."/>
            <person name="Harayama S."/>
        </authorList>
    </citation>
    <scope>NUCLEOTIDE SEQUENCE [LARGE SCALE GENOMIC DNA]</scope>
    <source>
        <strain evidence="2 3">B4</strain>
    </source>
</reference>
<dbReference type="Proteomes" id="UP000002212">
    <property type="component" value="Chromosome"/>
</dbReference>
<dbReference type="EC" id="5.1.-.-" evidence="2"/>
<feature type="compositionally biased region" description="Basic and acidic residues" evidence="1">
    <location>
        <begin position="352"/>
        <end position="361"/>
    </location>
</feature>
<dbReference type="SUPFAM" id="SSF89796">
    <property type="entry name" value="CoA-transferase family III (CaiB/BaiF)"/>
    <property type="match status" value="1"/>
</dbReference>
<dbReference type="EMBL" id="AP011115">
    <property type="protein sequence ID" value="BAH55348.1"/>
    <property type="molecule type" value="Genomic_DNA"/>
</dbReference>
<dbReference type="InterPro" id="IPR003673">
    <property type="entry name" value="CoA-Trfase_fam_III"/>
</dbReference>
<dbReference type="Gene3D" id="3.30.60.110">
    <property type="match status" value="1"/>
</dbReference>
<dbReference type="PATRIC" id="fig|632772.20.peg.7408"/>
<dbReference type="GO" id="GO:0016853">
    <property type="term" value="F:isomerase activity"/>
    <property type="evidence" value="ECO:0007669"/>
    <property type="project" value="UniProtKB-KW"/>
</dbReference>
<dbReference type="AlphaFoldDB" id="C1B5T7"/>
<dbReference type="KEGG" id="rop:ROP_71010"/>
<dbReference type="InterPro" id="IPR044855">
    <property type="entry name" value="CoA-Trfase_III_dom3_sf"/>
</dbReference>
<evidence type="ECO:0000256" key="1">
    <source>
        <dbReference type="SAM" id="MobiDB-lite"/>
    </source>
</evidence>
<dbReference type="PANTHER" id="PTHR48228">
    <property type="entry name" value="SUCCINYL-COA--D-CITRAMALATE COA-TRANSFERASE"/>
    <property type="match status" value="1"/>
</dbReference>
<dbReference type="PANTHER" id="PTHR48228:SF5">
    <property type="entry name" value="ALPHA-METHYLACYL-COA RACEMASE"/>
    <property type="match status" value="1"/>
</dbReference>
<name>C1B5T7_RHOOB</name>
<dbReference type="Pfam" id="PF02515">
    <property type="entry name" value="CoA_transf_3"/>
    <property type="match status" value="1"/>
</dbReference>
<protein>
    <submittedName>
        <fullName evidence="2">Fatty acid-CoA racemase</fullName>
        <ecNumber evidence="2">5.1.-.-</ecNumber>
    </submittedName>
</protein>
<dbReference type="InterPro" id="IPR023606">
    <property type="entry name" value="CoA-Trfase_III_dom_1_sf"/>
</dbReference>
<sequence>MSRSGPLIGLRVVELANIGPSTHAAMVLADLGADVVRVQRPGLLPEDHTSAEHLHRGKRVVEVDLKDTREAADVPALASGADVLVEGFRPGVVERLGLGPAIVLEHVSSLVYARVTGWGQDGPRADKAGHDINFIAPTSILHSIGRGQERPVPPLNMVAGFAGGSMFMVTGILSALWERQRSGLGQVVDVSAAEGAAVLTQHAWSMRGQGRWSDERGANLVDGSCPFWDTYECSDGHYMAVGAFEPQFYDRLIAVLGLDPNTLPDRDDRSRWPELRVLLAARFTTRSRAEWAAAFADVDACVTPVSSFAEAPTDPHFSTRGSFVEIDGVVQPMPAPRFSRTPPSTPTSPPREASDLDRVSV</sequence>
<dbReference type="Gene3D" id="3.40.50.10540">
    <property type="entry name" value="Crotonobetainyl-coa:carnitine coa-transferase, domain 1"/>
    <property type="match status" value="1"/>
</dbReference>
<keyword evidence="2" id="KW-0413">Isomerase</keyword>
<gene>
    <name evidence="2" type="ordered locus">ROP_71010</name>
</gene>
<dbReference type="HOGENOM" id="CLU_033975_5_0_11"/>
<accession>C1B5T7</accession>
<feature type="region of interest" description="Disordered" evidence="1">
    <location>
        <begin position="334"/>
        <end position="361"/>
    </location>
</feature>
<proteinExistence type="predicted"/>
<dbReference type="InterPro" id="IPR050509">
    <property type="entry name" value="CoA-transferase_III"/>
</dbReference>
<dbReference type="STRING" id="632772.ROP_71010"/>
<evidence type="ECO:0000313" key="3">
    <source>
        <dbReference type="Proteomes" id="UP000002212"/>
    </source>
</evidence>
<dbReference type="Gene3D" id="3.30.1540.10">
    <property type="entry name" value="formyl-coa transferase, domain 3"/>
    <property type="match status" value="1"/>
</dbReference>
<organism evidence="2 3">
    <name type="scientific">Rhodococcus opacus (strain B4)</name>
    <dbReference type="NCBI Taxonomy" id="632772"/>
    <lineage>
        <taxon>Bacteria</taxon>
        <taxon>Bacillati</taxon>
        <taxon>Actinomycetota</taxon>
        <taxon>Actinomycetes</taxon>
        <taxon>Mycobacteriales</taxon>
        <taxon>Nocardiaceae</taxon>
        <taxon>Rhodococcus</taxon>
    </lineage>
</organism>
<evidence type="ECO:0000313" key="2">
    <source>
        <dbReference type="EMBL" id="BAH55348.1"/>
    </source>
</evidence>